<keyword evidence="1" id="KW-0812">Transmembrane</keyword>
<name>A0A329US84_9FIRM</name>
<feature type="transmembrane region" description="Helical" evidence="1">
    <location>
        <begin position="86"/>
        <end position="105"/>
    </location>
</feature>
<evidence type="ECO:0000256" key="1">
    <source>
        <dbReference type="SAM" id="Phobius"/>
    </source>
</evidence>
<protein>
    <submittedName>
        <fullName evidence="2">Uncharacterized protein</fullName>
    </submittedName>
</protein>
<accession>A0A329US84</accession>
<proteinExistence type="predicted"/>
<evidence type="ECO:0000313" key="3">
    <source>
        <dbReference type="Proteomes" id="UP000250550"/>
    </source>
</evidence>
<dbReference type="RefSeq" id="WP_112121767.1">
    <property type="nucleotide sequence ID" value="NZ_DAWEQT010000065.1"/>
</dbReference>
<dbReference type="AlphaFoldDB" id="A0A329US84"/>
<feature type="transmembrane region" description="Helical" evidence="1">
    <location>
        <begin position="111"/>
        <end position="132"/>
    </location>
</feature>
<keyword evidence="1" id="KW-0472">Membrane</keyword>
<dbReference type="EMBL" id="PRLF01000015">
    <property type="protein sequence ID" value="RAW64352.1"/>
    <property type="molecule type" value="Genomic_DNA"/>
</dbReference>
<sequence>MKFSLYSKKNRLDEMQEQTMRKIESHGFWLLWGSLLAAWIVQMMFGAADKAAGEWVVFMIGCIYTVVACLRNGLWDRHLSDKAPANAVYSLVAAVAVTLICGFSYGYWVGAVFAGVFTGILCFALLQLCAALTRKRRERLDDPKDGE</sequence>
<keyword evidence="1" id="KW-1133">Transmembrane helix</keyword>
<dbReference type="InterPro" id="IPR036259">
    <property type="entry name" value="MFS_trans_sf"/>
</dbReference>
<feature type="transmembrane region" description="Helical" evidence="1">
    <location>
        <begin position="54"/>
        <end position="74"/>
    </location>
</feature>
<comment type="caution">
    <text evidence="2">The sequence shown here is derived from an EMBL/GenBank/DDBJ whole genome shotgun (WGS) entry which is preliminary data.</text>
</comment>
<dbReference type="InterPro" id="IPR046664">
    <property type="entry name" value="DUF6773"/>
</dbReference>
<gene>
    <name evidence="2" type="ORF">C4N21_10395</name>
</gene>
<dbReference type="SUPFAM" id="SSF103473">
    <property type="entry name" value="MFS general substrate transporter"/>
    <property type="match status" value="1"/>
</dbReference>
<organism evidence="2 3">
    <name type="scientific">Faecalibacterium prausnitzii</name>
    <dbReference type="NCBI Taxonomy" id="853"/>
    <lineage>
        <taxon>Bacteria</taxon>
        <taxon>Bacillati</taxon>
        <taxon>Bacillota</taxon>
        <taxon>Clostridia</taxon>
        <taxon>Eubacteriales</taxon>
        <taxon>Oscillospiraceae</taxon>
        <taxon>Faecalibacterium</taxon>
    </lineage>
</organism>
<dbReference type="Pfam" id="PF20563">
    <property type="entry name" value="DUF6773"/>
    <property type="match status" value="1"/>
</dbReference>
<feature type="transmembrane region" description="Helical" evidence="1">
    <location>
        <begin position="28"/>
        <end position="48"/>
    </location>
</feature>
<reference evidence="2 3" key="1">
    <citation type="submission" date="2018-02" db="EMBL/GenBank/DDBJ databases">
        <title>Complete genome sequencing of Faecalibacterium prausnitzii strains isolated from the human gut.</title>
        <authorList>
            <person name="Fitzgerald B.C."/>
            <person name="Shkoporov A.N."/>
            <person name="Ross P.R."/>
            <person name="Hill C."/>
        </authorList>
    </citation>
    <scope>NUCLEOTIDE SEQUENCE [LARGE SCALE GENOMIC DNA]</scope>
    <source>
        <strain evidence="2 3">APC924/119</strain>
    </source>
</reference>
<evidence type="ECO:0000313" key="2">
    <source>
        <dbReference type="EMBL" id="RAW64352.1"/>
    </source>
</evidence>
<dbReference type="Proteomes" id="UP000250550">
    <property type="component" value="Unassembled WGS sequence"/>
</dbReference>